<evidence type="ECO:0000313" key="3">
    <source>
        <dbReference type="Proteomes" id="UP000289859"/>
    </source>
</evidence>
<evidence type="ECO:0000259" key="1">
    <source>
        <dbReference type="Pfam" id="PF00535"/>
    </source>
</evidence>
<evidence type="ECO:0000313" key="2">
    <source>
        <dbReference type="EMBL" id="RXG25184.1"/>
    </source>
</evidence>
<protein>
    <submittedName>
        <fullName evidence="2">Glycosyltransferase involved in cell wall biosynthesis</fullName>
    </submittedName>
</protein>
<organism evidence="2 3">
    <name type="scientific">Leeuwenhoekiella polynyae</name>
    <dbReference type="NCBI Taxonomy" id="1550906"/>
    <lineage>
        <taxon>Bacteria</taxon>
        <taxon>Pseudomonadati</taxon>
        <taxon>Bacteroidota</taxon>
        <taxon>Flavobacteriia</taxon>
        <taxon>Flavobacteriales</taxon>
        <taxon>Flavobacteriaceae</taxon>
        <taxon>Leeuwenhoekiella</taxon>
    </lineage>
</organism>
<dbReference type="PANTHER" id="PTHR22916:SF3">
    <property type="entry name" value="UDP-GLCNAC:BETAGAL BETA-1,3-N-ACETYLGLUCOSAMINYLTRANSFERASE-LIKE PROTEIN 1"/>
    <property type="match status" value="1"/>
</dbReference>
<accession>A0A4Q0PE78</accession>
<keyword evidence="3" id="KW-1185">Reference proteome</keyword>
<dbReference type="CDD" id="cd00761">
    <property type="entry name" value="Glyco_tranf_GTA_type"/>
    <property type="match status" value="1"/>
</dbReference>
<feature type="domain" description="Glycosyltransferase 2-like" evidence="1">
    <location>
        <begin position="4"/>
        <end position="122"/>
    </location>
</feature>
<dbReference type="InterPro" id="IPR001173">
    <property type="entry name" value="Glyco_trans_2-like"/>
</dbReference>
<dbReference type="OrthoDB" id="1374586at2"/>
<dbReference type="Proteomes" id="UP000289859">
    <property type="component" value="Unassembled WGS sequence"/>
</dbReference>
<dbReference type="PANTHER" id="PTHR22916">
    <property type="entry name" value="GLYCOSYLTRANSFERASE"/>
    <property type="match status" value="1"/>
</dbReference>
<dbReference type="EMBL" id="QOVK01000003">
    <property type="protein sequence ID" value="RXG25184.1"/>
    <property type="molecule type" value="Genomic_DNA"/>
</dbReference>
<reference evidence="2 3" key="1">
    <citation type="submission" date="2018-07" db="EMBL/GenBank/DDBJ databases">
        <title>Leeuwenhoekiella genomics.</title>
        <authorList>
            <person name="Tahon G."/>
            <person name="Willems A."/>
        </authorList>
    </citation>
    <scope>NUCLEOTIDE SEQUENCE [LARGE SCALE GENOMIC DNA]</scope>
    <source>
        <strain evidence="2 3">LMG 29608</strain>
    </source>
</reference>
<gene>
    <name evidence="2" type="ORF">DSM02_1154</name>
</gene>
<dbReference type="GO" id="GO:0016758">
    <property type="term" value="F:hexosyltransferase activity"/>
    <property type="evidence" value="ECO:0007669"/>
    <property type="project" value="UniProtKB-ARBA"/>
</dbReference>
<dbReference type="AlphaFoldDB" id="A0A4Q0PE78"/>
<dbReference type="SUPFAM" id="SSF53448">
    <property type="entry name" value="Nucleotide-diphospho-sugar transferases"/>
    <property type="match status" value="1"/>
</dbReference>
<name>A0A4Q0PE78_9FLAO</name>
<keyword evidence="2" id="KW-0808">Transferase</keyword>
<proteinExistence type="predicted"/>
<sequence>MLAIVIPYYKIDFFEETIRSLAHQTCLDFKVYIGDDASENSPVHILSKYQQLLEITYHKFERNLGNTSLTRHWDRCIALSKQETWIMLLGDDDYISSNYIEQWYKHLPRFEVKTNVVRFASYDLYQQSGKLSKFCTHPSWELSTEAFWRKCIYDTRSSLSEYIFTRSSYMKFGFYNYDLAWCSDDRAWLEFSEGLPIYTINDSFAVIRISDKSITGQNTNLLRKSNVKILFYKFLLSNYIKLYSKDQISLLKGRLENTIRGNRQLTYREWLFLLRIHLKYLSAKELKKFGKRTLKHF</sequence>
<dbReference type="InterPro" id="IPR029044">
    <property type="entry name" value="Nucleotide-diphossugar_trans"/>
</dbReference>
<dbReference type="RefSeq" id="WP_128764726.1">
    <property type="nucleotide sequence ID" value="NZ_JBHUOO010000048.1"/>
</dbReference>
<comment type="caution">
    <text evidence="2">The sequence shown here is derived from an EMBL/GenBank/DDBJ whole genome shotgun (WGS) entry which is preliminary data.</text>
</comment>
<dbReference type="Pfam" id="PF00535">
    <property type="entry name" value="Glycos_transf_2"/>
    <property type="match status" value="1"/>
</dbReference>
<dbReference type="Gene3D" id="3.90.550.10">
    <property type="entry name" value="Spore Coat Polysaccharide Biosynthesis Protein SpsA, Chain A"/>
    <property type="match status" value="1"/>
</dbReference>